<dbReference type="PANTHER" id="PTHR10672">
    <property type="entry name" value="ADDUCIN"/>
    <property type="match status" value="1"/>
</dbReference>
<evidence type="ECO:0000256" key="1">
    <source>
        <dbReference type="ARBA" id="ARBA00037961"/>
    </source>
</evidence>
<dbReference type="InterPro" id="IPR036409">
    <property type="entry name" value="Aldolase_II/adducin_N_sf"/>
</dbReference>
<dbReference type="SMART" id="SM01007">
    <property type="entry name" value="Aldolase_II"/>
    <property type="match status" value="1"/>
</dbReference>
<dbReference type="RefSeq" id="WP_201684182.1">
    <property type="nucleotide sequence ID" value="NZ_JAEQNA010000004.1"/>
</dbReference>
<gene>
    <name evidence="3" type="ORF">JI739_12140</name>
</gene>
<keyword evidence="4" id="KW-1185">Reference proteome</keyword>
<feature type="domain" description="Class II aldolase/adducin N-terminal" evidence="2">
    <location>
        <begin position="23"/>
        <end position="203"/>
    </location>
</feature>
<sequence>MNDLSLSTARPAGISDAEWAARVDLAVAYRAAAHFGWNDTIYNHFTCRVPGEPERFLVKRHGDMFDEVTASSLVKVDMQGRALSFDDDVNPAAFAIHTAILGSRPDVQCTLHLHTPAGIALSARPEGFLFLNQEAAFFHDRISYYSFTGIEERPDEVKALADALAPHHHTLILRNHGVAVAGPSVQSAFIRMQYLLMCGEAQLLATAPSTPPQQLDPALCAYTRDQFEAQERHTAFQPELRALKRLMDRHLPGYAD</sequence>
<name>A0A937D218_9BURK</name>
<dbReference type="PANTHER" id="PTHR10672:SF3">
    <property type="entry name" value="PROTEIN HU-LI TAI SHAO"/>
    <property type="match status" value="1"/>
</dbReference>
<accession>A0A937D218</accession>
<dbReference type="SUPFAM" id="SSF53639">
    <property type="entry name" value="AraD/HMP-PK domain-like"/>
    <property type="match status" value="1"/>
</dbReference>
<proteinExistence type="inferred from homology"/>
<dbReference type="InterPro" id="IPR051017">
    <property type="entry name" value="Aldolase-II_Adducin_sf"/>
</dbReference>
<dbReference type="GO" id="GO:0051015">
    <property type="term" value="F:actin filament binding"/>
    <property type="evidence" value="ECO:0007669"/>
    <property type="project" value="TreeGrafter"/>
</dbReference>
<dbReference type="AlphaFoldDB" id="A0A937D218"/>
<comment type="caution">
    <text evidence="3">The sequence shown here is derived from an EMBL/GenBank/DDBJ whole genome shotgun (WGS) entry which is preliminary data.</text>
</comment>
<dbReference type="Gene3D" id="3.40.225.10">
    <property type="entry name" value="Class II aldolase/adducin N-terminal domain"/>
    <property type="match status" value="1"/>
</dbReference>
<evidence type="ECO:0000313" key="3">
    <source>
        <dbReference type="EMBL" id="MBL0421099.1"/>
    </source>
</evidence>
<dbReference type="GO" id="GO:0005856">
    <property type="term" value="C:cytoskeleton"/>
    <property type="evidence" value="ECO:0007669"/>
    <property type="project" value="TreeGrafter"/>
</dbReference>
<reference evidence="3" key="1">
    <citation type="submission" date="2021-01" db="EMBL/GenBank/DDBJ databases">
        <title>Ramlibacter sp. strain AW1 16S ribosomal RNA gene Genome sequencing and assembly.</title>
        <authorList>
            <person name="Kang M."/>
        </authorList>
    </citation>
    <scope>NUCLEOTIDE SEQUENCE</scope>
    <source>
        <strain evidence="3">AW1</strain>
    </source>
</reference>
<protein>
    <submittedName>
        <fullName evidence="3">Class II aldolase/adducin family protein</fullName>
    </submittedName>
</protein>
<dbReference type="NCBIfam" id="NF005451">
    <property type="entry name" value="PRK07044.1"/>
    <property type="match status" value="1"/>
</dbReference>
<organism evidence="3 4">
    <name type="scientific">Ramlibacter aurantiacus</name>
    <dbReference type="NCBI Taxonomy" id="2801330"/>
    <lineage>
        <taxon>Bacteria</taxon>
        <taxon>Pseudomonadati</taxon>
        <taxon>Pseudomonadota</taxon>
        <taxon>Betaproteobacteria</taxon>
        <taxon>Burkholderiales</taxon>
        <taxon>Comamonadaceae</taxon>
        <taxon>Ramlibacter</taxon>
    </lineage>
</organism>
<comment type="similarity">
    <text evidence="1">Belongs to the aldolase class II family.</text>
</comment>
<dbReference type="Pfam" id="PF00596">
    <property type="entry name" value="Aldolase_II"/>
    <property type="match status" value="1"/>
</dbReference>
<evidence type="ECO:0000313" key="4">
    <source>
        <dbReference type="Proteomes" id="UP000613011"/>
    </source>
</evidence>
<dbReference type="InterPro" id="IPR001303">
    <property type="entry name" value="Aldolase_II/adducin_N"/>
</dbReference>
<dbReference type="EMBL" id="JAEQNA010000004">
    <property type="protein sequence ID" value="MBL0421099.1"/>
    <property type="molecule type" value="Genomic_DNA"/>
</dbReference>
<dbReference type="Proteomes" id="UP000613011">
    <property type="component" value="Unassembled WGS sequence"/>
</dbReference>
<evidence type="ECO:0000259" key="2">
    <source>
        <dbReference type="SMART" id="SM01007"/>
    </source>
</evidence>